<feature type="domain" description="Secretion system C-terminal sorting" evidence="1">
    <location>
        <begin position="461"/>
        <end position="541"/>
    </location>
</feature>
<gene>
    <name evidence="2" type="ORF">ENS31_06060</name>
</gene>
<organism evidence="2">
    <name type="scientific">Ignavibacterium album</name>
    <dbReference type="NCBI Taxonomy" id="591197"/>
    <lineage>
        <taxon>Bacteria</taxon>
        <taxon>Pseudomonadati</taxon>
        <taxon>Ignavibacteriota</taxon>
        <taxon>Ignavibacteria</taxon>
        <taxon>Ignavibacteriales</taxon>
        <taxon>Ignavibacteriaceae</taxon>
        <taxon>Ignavibacterium</taxon>
    </lineage>
</organism>
<dbReference type="NCBIfam" id="TIGR04183">
    <property type="entry name" value="Por_Secre_tail"/>
    <property type="match status" value="1"/>
</dbReference>
<dbReference type="InterPro" id="IPR026444">
    <property type="entry name" value="Secre_tail"/>
</dbReference>
<dbReference type="AlphaFoldDB" id="A0A7V3E6J3"/>
<sequence>MKITINLVFLILIVSTSTFLPQGSGLFIGENYILYPSNVNQTEVFVTSHPTNPNILFASANTIVFQPFFISEGIYLTTNGGVSWYGSDTCNGANISFHQGDPGITIDKEGRFILSRLGRQPFYGIYSHYSTDNGLNWSSQNKITSDGESLYERATLVTDNNHSSPNYGRTYAAWVKLSGSFPVEFSFTDNIASPWNSTRTINSFTQRSAGPDIEVGNDGEVFICYALVTSISPFNETGIGFAVSTDGGNSWSVANNVFPVNGINGVLPQKSNIRVNGLPRMAVDKSNTSTRGTIYIVTTQINLAPAGSDPDIILYKSKDNGITWSSGIRVNQDALNNGKTQYFPAIDIDKFGGINIIYYDDRTTTNDSTSVFLSRSTDGGLSWTDYKISDHNFKPLPIGGLGQGYQGDNIDIVAVENKLFPVWMDNSTGIYQIWSAAISFEPNKVENYQESIEDFYLYQNYPNPFNPTTKISWRSPINGLNTLKIFDVLGNEIATLVDEYKSKGYYEVNFNINTVQIGKLTSGIYFYQLKVGEFIETKKMILLE</sequence>
<dbReference type="Pfam" id="PF18962">
    <property type="entry name" value="Por_Secre_tail"/>
    <property type="match status" value="1"/>
</dbReference>
<dbReference type="InterPro" id="IPR036278">
    <property type="entry name" value="Sialidase_sf"/>
</dbReference>
<dbReference type="EMBL" id="DSUJ01000008">
    <property type="protein sequence ID" value="HFI91085.1"/>
    <property type="molecule type" value="Genomic_DNA"/>
</dbReference>
<dbReference type="Gene3D" id="2.130.10.10">
    <property type="entry name" value="YVTN repeat-like/Quinoprotein amine dehydrogenase"/>
    <property type="match status" value="1"/>
</dbReference>
<dbReference type="SUPFAM" id="SSF50939">
    <property type="entry name" value="Sialidases"/>
    <property type="match status" value="1"/>
</dbReference>
<dbReference type="CDD" id="cd15482">
    <property type="entry name" value="Sialidase_non-viral"/>
    <property type="match status" value="1"/>
</dbReference>
<name>A0A7V3E6J3_9BACT</name>
<comment type="caution">
    <text evidence="2">The sequence shown here is derived from an EMBL/GenBank/DDBJ whole genome shotgun (WGS) entry which is preliminary data.</text>
</comment>
<protein>
    <submittedName>
        <fullName evidence="2">T9SS type A sorting domain-containing protein</fullName>
    </submittedName>
</protein>
<dbReference type="Gene3D" id="2.60.40.4070">
    <property type="match status" value="1"/>
</dbReference>
<evidence type="ECO:0000313" key="2">
    <source>
        <dbReference type="EMBL" id="HFI91085.1"/>
    </source>
</evidence>
<evidence type="ECO:0000259" key="1">
    <source>
        <dbReference type="Pfam" id="PF18962"/>
    </source>
</evidence>
<reference evidence="2" key="1">
    <citation type="journal article" date="2020" name="mSystems">
        <title>Genome- and Community-Level Interaction Insights into Carbon Utilization and Element Cycling Functions of Hydrothermarchaeota in Hydrothermal Sediment.</title>
        <authorList>
            <person name="Zhou Z."/>
            <person name="Liu Y."/>
            <person name="Xu W."/>
            <person name="Pan J."/>
            <person name="Luo Z.H."/>
            <person name="Li M."/>
        </authorList>
    </citation>
    <scope>NUCLEOTIDE SEQUENCE [LARGE SCALE GENOMIC DNA]</scope>
    <source>
        <strain evidence="2">SpSt-479</strain>
    </source>
</reference>
<dbReference type="InterPro" id="IPR015943">
    <property type="entry name" value="WD40/YVTN_repeat-like_dom_sf"/>
</dbReference>
<accession>A0A7V3E6J3</accession>
<proteinExistence type="predicted"/>